<evidence type="ECO:0000256" key="5">
    <source>
        <dbReference type="ARBA" id="ARBA00022679"/>
    </source>
</evidence>
<dbReference type="InterPro" id="IPR011006">
    <property type="entry name" value="CheY-like_superfamily"/>
</dbReference>
<dbReference type="Gene3D" id="1.20.120.160">
    <property type="entry name" value="HPT domain"/>
    <property type="match status" value="1"/>
</dbReference>
<evidence type="ECO:0000256" key="11">
    <source>
        <dbReference type="SAM" id="MobiDB-lite"/>
    </source>
</evidence>
<dbReference type="InterPro" id="IPR036061">
    <property type="entry name" value="CheW-like_dom_sf"/>
</dbReference>
<evidence type="ECO:0000259" key="12">
    <source>
        <dbReference type="PROSITE" id="PS50109"/>
    </source>
</evidence>
<dbReference type="InterPro" id="IPR036097">
    <property type="entry name" value="HisK_dim/P_sf"/>
</dbReference>
<comment type="function">
    <text evidence="8">Involved in the transmission of sensory signals from the chemoreceptors to the flagellar motors. CheA is autophosphorylated; it can transfer its phosphate group to either CheB or CheY.</text>
</comment>
<feature type="domain" description="Histidine kinase" evidence="12">
    <location>
        <begin position="286"/>
        <end position="526"/>
    </location>
</feature>
<keyword evidence="6 16" id="KW-0418">Kinase</keyword>
<proteinExistence type="predicted"/>
<dbReference type="Gene3D" id="1.10.287.560">
    <property type="entry name" value="Histidine kinase CheA-like, homodimeric domain"/>
    <property type="match status" value="1"/>
</dbReference>
<dbReference type="EC" id="2.7.13.3" evidence="2"/>
<feature type="domain" description="CheW-like" evidence="14">
    <location>
        <begin position="528"/>
        <end position="667"/>
    </location>
</feature>
<dbReference type="Pfam" id="PF01584">
    <property type="entry name" value="CheW"/>
    <property type="match status" value="1"/>
</dbReference>
<dbReference type="InterPro" id="IPR005467">
    <property type="entry name" value="His_kinase_dom"/>
</dbReference>
<dbReference type="FunFam" id="3.30.565.10:FF:000016">
    <property type="entry name" value="Chemotaxis protein CheA, putative"/>
    <property type="match status" value="1"/>
</dbReference>
<dbReference type="Pfam" id="PF02895">
    <property type="entry name" value="H-kinase_dim"/>
    <property type="match status" value="1"/>
</dbReference>
<evidence type="ECO:0000256" key="3">
    <source>
        <dbReference type="ARBA" id="ARBA00021495"/>
    </source>
</evidence>
<dbReference type="PROSITE" id="PS50894">
    <property type="entry name" value="HPT"/>
    <property type="match status" value="1"/>
</dbReference>
<feature type="compositionally biased region" description="Low complexity" evidence="11">
    <location>
        <begin position="266"/>
        <end position="275"/>
    </location>
</feature>
<evidence type="ECO:0000256" key="4">
    <source>
        <dbReference type="ARBA" id="ARBA00022553"/>
    </source>
</evidence>
<dbReference type="GO" id="GO:0000155">
    <property type="term" value="F:phosphorelay sensor kinase activity"/>
    <property type="evidence" value="ECO:0007669"/>
    <property type="project" value="InterPro"/>
</dbReference>
<dbReference type="Pfam" id="PF01627">
    <property type="entry name" value="Hpt"/>
    <property type="match status" value="1"/>
</dbReference>
<evidence type="ECO:0000256" key="2">
    <source>
        <dbReference type="ARBA" id="ARBA00012438"/>
    </source>
</evidence>
<evidence type="ECO:0000313" key="16">
    <source>
        <dbReference type="EMBL" id="AYG95135.1"/>
    </source>
</evidence>
<evidence type="ECO:0000256" key="7">
    <source>
        <dbReference type="ARBA" id="ARBA00023012"/>
    </source>
</evidence>
<feature type="region of interest" description="Disordered" evidence="11">
    <location>
        <begin position="251"/>
        <end position="275"/>
    </location>
</feature>
<protein>
    <recommendedName>
        <fullName evidence="3">Chemotaxis protein CheA</fullName>
        <ecNumber evidence="2">2.7.13.3</ecNumber>
    </recommendedName>
</protein>
<dbReference type="InterPro" id="IPR002545">
    <property type="entry name" value="CheW-lke_dom"/>
</dbReference>
<feature type="compositionally biased region" description="Pro residues" evidence="11">
    <location>
        <begin position="254"/>
        <end position="265"/>
    </location>
</feature>
<evidence type="ECO:0000259" key="13">
    <source>
        <dbReference type="PROSITE" id="PS50110"/>
    </source>
</evidence>
<keyword evidence="5" id="KW-0808">Transferase</keyword>
<dbReference type="PANTHER" id="PTHR43395">
    <property type="entry name" value="SENSOR HISTIDINE KINASE CHEA"/>
    <property type="match status" value="1"/>
</dbReference>
<dbReference type="SUPFAM" id="SSF47226">
    <property type="entry name" value="Histidine-containing phosphotransfer domain, HPT domain"/>
    <property type="match status" value="1"/>
</dbReference>
<dbReference type="SMART" id="SM01231">
    <property type="entry name" value="H-kinase_dim"/>
    <property type="match status" value="1"/>
</dbReference>
<dbReference type="InterPro" id="IPR037006">
    <property type="entry name" value="CheA-like_homodim_sf"/>
</dbReference>
<dbReference type="Gene3D" id="3.40.50.2300">
    <property type="match status" value="1"/>
</dbReference>
<keyword evidence="4 10" id="KW-0597">Phosphoprotein</keyword>
<dbReference type="InterPro" id="IPR008207">
    <property type="entry name" value="Sig_transdc_His_kin_Hpt_dom"/>
</dbReference>
<dbReference type="InterPro" id="IPR004358">
    <property type="entry name" value="Sig_transdc_His_kin-like_C"/>
</dbReference>
<dbReference type="InterPro" id="IPR036641">
    <property type="entry name" value="HPT_dom_sf"/>
</dbReference>
<keyword evidence="7" id="KW-0902">Two-component regulatory system</keyword>
<feature type="modified residue" description="Phosphohistidine" evidence="9">
    <location>
        <position position="44"/>
    </location>
</feature>
<keyword evidence="17" id="KW-1185">Reference proteome</keyword>
<feature type="domain" description="HPt" evidence="15">
    <location>
        <begin position="1"/>
        <end position="101"/>
    </location>
</feature>
<dbReference type="SUPFAM" id="SSF52172">
    <property type="entry name" value="CheY-like"/>
    <property type="match status" value="1"/>
</dbReference>
<sequence length="945" mass="99408">MDEVLSDFIAETREGLEALDSELVRFERNPRDPEPLAGVFRLMHTIKGACGFIGLVRLQRIAHAAEEVLGGFRDGSVSVSAAAVTTILESVDVIRGLIDALDATGEEPAGEDAALITRLEAACAAAAAPRPAPHLPESAPIERPLVERPLIERLGGDAVLDAAAEAAAPALLTEPWLGGADPVLLQAALLQGLLGAARGGDASALARALEDIAHVRLPDEMRAPLFEAVAAALDALGAAPDDVAELRACAGAAAPPPPPAPPPTEAAPSTPAGAGKSAATIRINVEVLEQLMRSVSELVLIRNQMIQTLRQEPESPFKAPLHRLNQVTSEIQEKVMVSRMQPIGGAWAKLPRLVRDLENELGKRIELRMSGQETELDRQVMELIRDPLTHMIRNAADHGLETPEQRRAVGKREVGRITLSARHEGGAIVIEVADDGRGLSVARLRAKAASLGLLSPAEAEQISDAEAMQLIFRAGFSTASQVTSVSGRGVGMDVVRANIEQIGGVIELTSKEGQGACFTVRIPLTLAIVSALIVEAGGVRFALPQSSIMELVNAGDASGRSIEQIDGAPVLRLRERLLPLVSLRRLLKLDDDGPPAATSETCIVVTHFGACAFGVIVDRVFDIEEIVVKPVAGVLRHLNLYSGATILGDGAVILILDPKGAARAAGVEQVAGRLAEPDADASRTAEAPPPKEEAMLLFRASDPTLRAAPLAAVSRIEEIESAQVERVEGRAVMRYRGRLMPILGADGRAPDWSGPGRRPLLVLARGEQSLGLLIEEIVDIVDACAPPEIGRAGGLTLGSLIVLDQAADLIDVDAYRRRAFDVAATAEAGAVAAVKRLLIIDASPFSQMLLRPLLAQTGYVVTVVPDAEGALARHDAGEDFDLILADLQPGRARAFARILAGADRWRATPLLSLGRLDGPDGGPALDAALLLDAVSDALTPESAAA</sequence>
<comment type="catalytic activity">
    <reaction evidence="1">
        <text>ATP + protein L-histidine = ADP + protein N-phospho-L-histidine.</text>
        <dbReference type="EC" id="2.7.13.3"/>
    </reaction>
</comment>
<evidence type="ECO:0000259" key="15">
    <source>
        <dbReference type="PROSITE" id="PS50894"/>
    </source>
</evidence>
<dbReference type="CDD" id="cd00088">
    <property type="entry name" value="HPT"/>
    <property type="match status" value="1"/>
</dbReference>
<evidence type="ECO:0000313" key="17">
    <source>
        <dbReference type="Proteomes" id="UP000276984"/>
    </source>
</evidence>
<feature type="modified residue" description="4-aspartylphosphate" evidence="10">
    <location>
        <position position="886"/>
    </location>
</feature>
<dbReference type="SUPFAM" id="SSF50341">
    <property type="entry name" value="CheW-like"/>
    <property type="match status" value="2"/>
</dbReference>
<dbReference type="InterPro" id="IPR036890">
    <property type="entry name" value="HATPase_C_sf"/>
</dbReference>
<dbReference type="PANTHER" id="PTHR43395:SF1">
    <property type="entry name" value="CHEMOTAXIS PROTEIN CHEA"/>
    <property type="match status" value="1"/>
</dbReference>
<dbReference type="Proteomes" id="UP000276984">
    <property type="component" value="Chromosome"/>
</dbReference>
<reference evidence="16 17" key="1">
    <citation type="submission" date="2018-10" db="EMBL/GenBank/DDBJ databases">
        <title>Complete genome sequence of Brevundimonas naejangsanensis BRV3.</title>
        <authorList>
            <person name="Berrios L."/>
            <person name="Ely B."/>
        </authorList>
    </citation>
    <scope>NUCLEOTIDE SEQUENCE [LARGE SCALE GENOMIC DNA]</scope>
    <source>
        <strain evidence="16 17">BRV3</strain>
    </source>
</reference>
<dbReference type="Gene3D" id="2.30.30.40">
    <property type="entry name" value="SH3 Domains"/>
    <property type="match status" value="1"/>
</dbReference>
<evidence type="ECO:0000256" key="8">
    <source>
        <dbReference type="ARBA" id="ARBA00035100"/>
    </source>
</evidence>
<dbReference type="Gene3D" id="3.30.565.10">
    <property type="entry name" value="Histidine kinase-like ATPase, C-terminal domain"/>
    <property type="match status" value="1"/>
</dbReference>
<evidence type="ECO:0000259" key="14">
    <source>
        <dbReference type="PROSITE" id="PS50851"/>
    </source>
</evidence>
<dbReference type="InterPro" id="IPR004105">
    <property type="entry name" value="CheA-like_dim"/>
</dbReference>
<dbReference type="SMART" id="SM00073">
    <property type="entry name" value="HPT"/>
    <property type="match status" value="1"/>
</dbReference>
<dbReference type="SUPFAM" id="SSF47384">
    <property type="entry name" value="Homodimeric domain of signal transducing histidine kinase"/>
    <property type="match status" value="1"/>
</dbReference>
<dbReference type="OrthoDB" id="9803176at2"/>
<feature type="domain" description="Response regulatory" evidence="13">
    <location>
        <begin position="836"/>
        <end position="945"/>
    </location>
</feature>
<dbReference type="AlphaFoldDB" id="A0A494RFL0"/>
<dbReference type="CDD" id="cd16916">
    <property type="entry name" value="HATPase_CheA-like"/>
    <property type="match status" value="1"/>
</dbReference>
<dbReference type="SMART" id="SM00387">
    <property type="entry name" value="HATPase_c"/>
    <property type="match status" value="1"/>
</dbReference>
<dbReference type="RefSeq" id="WP_121482283.1">
    <property type="nucleotide sequence ID" value="NZ_CP032707.1"/>
</dbReference>
<dbReference type="InterPro" id="IPR003594">
    <property type="entry name" value="HATPase_dom"/>
</dbReference>
<evidence type="ECO:0000256" key="10">
    <source>
        <dbReference type="PROSITE-ProRule" id="PRU00169"/>
    </source>
</evidence>
<dbReference type="EMBL" id="CP032707">
    <property type="protein sequence ID" value="AYG95135.1"/>
    <property type="molecule type" value="Genomic_DNA"/>
</dbReference>
<evidence type="ECO:0000256" key="6">
    <source>
        <dbReference type="ARBA" id="ARBA00022777"/>
    </source>
</evidence>
<dbReference type="Pfam" id="PF02518">
    <property type="entry name" value="HATPase_c"/>
    <property type="match status" value="1"/>
</dbReference>
<dbReference type="SUPFAM" id="SSF55874">
    <property type="entry name" value="ATPase domain of HSP90 chaperone/DNA topoisomerase II/histidine kinase"/>
    <property type="match status" value="1"/>
</dbReference>
<organism evidence="16 17">
    <name type="scientific">Brevundimonas naejangsanensis</name>
    <dbReference type="NCBI Taxonomy" id="588932"/>
    <lineage>
        <taxon>Bacteria</taxon>
        <taxon>Pseudomonadati</taxon>
        <taxon>Pseudomonadota</taxon>
        <taxon>Alphaproteobacteria</taxon>
        <taxon>Caulobacterales</taxon>
        <taxon>Caulobacteraceae</taxon>
        <taxon>Brevundimonas</taxon>
    </lineage>
</organism>
<dbReference type="PROSITE" id="PS50851">
    <property type="entry name" value="CHEW"/>
    <property type="match status" value="1"/>
</dbReference>
<dbReference type="PRINTS" id="PR00344">
    <property type="entry name" value="BCTRLSENSOR"/>
</dbReference>
<accession>A0A494RFL0</accession>
<dbReference type="PROSITE" id="PS50110">
    <property type="entry name" value="RESPONSE_REGULATORY"/>
    <property type="match status" value="1"/>
</dbReference>
<name>A0A494RFL0_9CAUL</name>
<gene>
    <name evidence="16" type="ORF">D8I30_08020</name>
</gene>
<dbReference type="GO" id="GO:0005737">
    <property type="term" value="C:cytoplasm"/>
    <property type="evidence" value="ECO:0007669"/>
    <property type="project" value="InterPro"/>
</dbReference>
<evidence type="ECO:0000256" key="1">
    <source>
        <dbReference type="ARBA" id="ARBA00000085"/>
    </source>
</evidence>
<dbReference type="InterPro" id="IPR001789">
    <property type="entry name" value="Sig_transdc_resp-reg_receiver"/>
</dbReference>
<dbReference type="PROSITE" id="PS50109">
    <property type="entry name" value="HIS_KIN"/>
    <property type="match status" value="1"/>
</dbReference>
<evidence type="ECO:0000256" key="9">
    <source>
        <dbReference type="PROSITE-ProRule" id="PRU00110"/>
    </source>
</evidence>
<dbReference type="SMART" id="SM00260">
    <property type="entry name" value="CheW"/>
    <property type="match status" value="1"/>
</dbReference>
<dbReference type="InterPro" id="IPR051315">
    <property type="entry name" value="Bact_Chemotaxis_CheA"/>
</dbReference>
<dbReference type="GO" id="GO:0006935">
    <property type="term" value="P:chemotaxis"/>
    <property type="evidence" value="ECO:0007669"/>
    <property type="project" value="InterPro"/>
</dbReference>